<proteinExistence type="predicted"/>
<keyword evidence="3" id="KW-1185">Reference proteome</keyword>
<keyword evidence="1" id="KW-0812">Transmembrane</keyword>
<evidence type="ECO:0000313" key="3">
    <source>
        <dbReference type="Proteomes" id="UP000785679"/>
    </source>
</evidence>
<accession>A0A8J8P5R6</accession>
<name>A0A8J8P5R6_HALGN</name>
<evidence type="ECO:0000313" key="2">
    <source>
        <dbReference type="EMBL" id="TNV86335.1"/>
    </source>
</evidence>
<gene>
    <name evidence="2" type="ORF">FGO68_gene10889</name>
</gene>
<evidence type="ECO:0000256" key="1">
    <source>
        <dbReference type="SAM" id="Phobius"/>
    </source>
</evidence>
<feature type="transmembrane region" description="Helical" evidence="1">
    <location>
        <begin position="25"/>
        <end position="50"/>
    </location>
</feature>
<dbReference type="EMBL" id="RRYP01001156">
    <property type="protein sequence ID" value="TNV86335.1"/>
    <property type="molecule type" value="Genomic_DNA"/>
</dbReference>
<keyword evidence="1" id="KW-0472">Membrane</keyword>
<sequence>MPFLRDFQCSHFMSLDMSFKHLEDFIISNFMLLFLQICGPYPTCFVLFLFGYKGGIFTTIEEIGRKPCSRNVSALIQRQSRR</sequence>
<reference evidence="2" key="1">
    <citation type="submission" date="2019-06" db="EMBL/GenBank/DDBJ databases">
        <authorList>
            <person name="Zheng W."/>
        </authorList>
    </citation>
    <scope>NUCLEOTIDE SEQUENCE</scope>
    <source>
        <strain evidence="2">QDHG01</strain>
    </source>
</reference>
<keyword evidence="1" id="KW-1133">Transmembrane helix</keyword>
<dbReference type="AlphaFoldDB" id="A0A8J8P5R6"/>
<organism evidence="2 3">
    <name type="scientific">Halteria grandinella</name>
    <dbReference type="NCBI Taxonomy" id="5974"/>
    <lineage>
        <taxon>Eukaryota</taxon>
        <taxon>Sar</taxon>
        <taxon>Alveolata</taxon>
        <taxon>Ciliophora</taxon>
        <taxon>Intramacronucleata</taxon>
        <taxon>Spirotrichea</taxon>
        <taxon>Stichotrichia</taxon>
        <taxon>Sporadotrichida</taxon>
        <taxon>Halteriidae</taxon>
        <taxon>Halteria</taxon>
    </lineage>
</organism>
<comment type="caution">
    <text evidence="2">The sequence shown here is derived from an EMBL/GenBank/DDBJ whole genome shotgun (WGS) entry which is preliminary data.</text>
</comment>
<dbReference type="Proteomes" id="UP000785679">
    <property type="component" value="Unassembled WGS sequence"/>
</dbReference>
<protein>
    <submittedName>
        <fullName evidence="2">Uncharacterized protein</fullName>
    </submittedName>
</protein>